<evidence type="ECO:0000259" key="9">
    <source>
        <dbReference type="PROSITE" id="PS51362"/>
    </source>
</evidence>
<keyword evidence="11" id="KW-1185">Reference proteome</keyword>
<evidence type="ECO:0000256" key="8">
    <source>
        <dbReference type="RuleBase" id="RU000354"/>
    </source>
</evidence>
<dbReference type="InterPro" id="IPR017948">
    <property type="entry name" value="TGFb_CS"/>
</dbReference>
<evidence type="ECO:0000256" key="4">
    <source>
        <dbReference type="ARBA" id="ARBA00022729"/>
    </source>
</evidence>
<dbReference type="Gene3D" id="2.10.90.10">
    <property type="entry name" value="Cystine-knot cytokines"/>
    <property type="match status" value="1"/>
</dbReference>
<dbReference type="PROSITE" id="PS00250">
    <property type="entry name" value="TGF_BETA_1"/>
    <property type="match status" value="1"/>
</dbReference>
<dbReference type="Proteomes" id="UP000054150">
    <property type="component" value="Unassembled WGS sequence"/>
</dbReference>
<feature type="non-terminal residue" evidence="10">
    <location>
        <position position="200"/>
    </location>
</feature>
<dbReference type="GO" id="GO:0008083">
    <property type="term" value="F:growth factor activity"/>
    <property type="evidence" value="ECO:0007669"/>
    <property type="project" value="UniProtKB-KW"/>
</dbReference>
<proteinExistence type="inferred from homology"/>
<dbReference type="SMART" id="SM00204">
    <property type="entry name" value="TGFB"/>
    <property type="match status" value="1"/>
</dbReference>
<evidence type="ECO:0000256" key="3">
    <source>
        <dbReference type="ARBA" id="ARBA00022525"/>
    </source>
</evidence>
<sequence length="200" mass="21903">CALELAATGEAPGALLSPAAHPRHGWAEADVTPYLVLGNGSAGSLALQHVCVRAGRVGGNDAPVDPRPPVLLTYLNDTGTLAHDLPSYLREQGGEKSDCSLRPFPVSFAQLGWDHWIIAPHRYNPRYCKGACPRLLRYDYHAPNHAVVQSFVHQLVDANVPRPSCVPYRYSPISVLMIERDGGILYKEYENMIAESCTCR</sequence>
<feature type="domain" description="TGF-beta family profile" evidence="9">
    <location>
        <begin position="78"/>
        <end position="200"/>
    </location>
</feature>
<accession>A0A091SI78</accession>
<dbReference type="GO" id="GO:0005615">
    <property type="term" value="C:extracellular space"/>
    <property type="evidence" value="ECO:0007669"/>
    <property type="project" value="TreeGrafter"/>
</dbReference>
<dbReference type="Pfam" id="PF00019">
    <property type="entry name" value="TGF_beta"/>
    <property type="match status" value="1"/>
</dbReference>
<evidence type="ECO:0000256" key="1">
    <source>
        <dbReference type="ARBA" id="ARBA00004613"/>
    </source>
</evidence>
<reference evidence="10 11" key="1">
    <citation type="submission" date="2014-04" db="EMBL/GenBank/DDBJ databases">
        <title>Genome evolution of avian class.</title>
        <authorList>
            <person name="Zhang G."/>
            <person name="Li C."/>
        </authorList>
    </citation>
    <scope>NUCLEOTIDE SEQUENCE [LARGE SCALE GENOMIC DNA]</scope>
    <source>
        <strain evidence="10">BGI_N334</strain>
    </source>
</reference>
<keyword evidence="6" id="KW-1015">Disulfide bond</keyword>
<dbReference type="InterPro" id="IPR029034">
    <property type="entry name" value="Cystine-knot_cytokine"/>
</dbReference>
<gene>
    <name evidence="10" type="ORF">N334_10165</name>
</gene>
<comment type="subcellular location">
    <subcellularLocation>
        <location evidence="1">Secreted</location>
    </subcellularLocation>
</comment>
<keyword evidence="7" id="KW-0325">Glycoprotein</keyword>
<evidence type="ECO:0000256" key="7">
    <source>
        <dbReference type="ARBA" id="ARBA00023180"/>
    </source>
</evidence>
<organism evidence="10 11">
    <name type="scientific">Pelecanus crispus</name>
    <name type="common">Dalmatian pelican</name>
    <dbReference type="NCBI Taxonomy" id="36300"/>
    <lineage>
        <taxon>Eukaryota</taxon>
        <taxon>Metazoa</taxon>
        <taxon>Chordata</taxon>
        <taxon>Craniata</taxon>
        <taxon>Vertebrata</taxon>
        <taxon>Euteleostomi</taxon>
        <taxon>Archelosauria</taxon>
        <taxon>Archosauria</taxon>
        <taxon>Dinosauria</taxon>
        <taxon>Saurischia</taxon>
        <taxon>Theropoda</taxon>
        <taxon>Coelurosauria</taxon>
        <taxon>Aves</taxon>
        <taxon>Neognathae</taxon>
        <taxon>Neoaves</taxon>
        <taxon>Aequornithes</taxon>
        <taxon>Pelecaniformes</taxon>
        <taxon>Pelecanidae</taxon>
        <taxon>Pelecanus</taxon>
    </lineage>
</organism>
<evidence type="ECO:0000313" key="11">
    <source>
        <dbReference type="Proteomes" id="UP000054150"/>
    </source>
</evidence>
<dbReference type="AlphaFoldDB" id="A0A091SI78"/>
<keyword evidence="4" id="KW-0732">Signal</keyword>
<dbReference type="GO" id="GO:0005125">
    <property type="term" value="F:cytokine activity"/>
    <property type="evidence" value="ECO:0007669"/>
    <property type="project" value="TreeGrafter"/>
</dbReference>
<evidence type="ECO:0000256" key="6">
    <source>
        <dbReference type="ARBA" id="ARBA00023157"/>
    </source>
</evidence>
<dbReference type="InterPro" id="IPR015615">
    <property type="entry name" value="TGF-beta-rel"/>
</dbReference>
<evidence type="ECO:0000313" key="10">
    <source>
        <dbReference type="EMBL" id="KFQ58329.1"/>
    </source>
</evidence>
<name>A0A091SI78_PELCR</name>
<keyword evidence="3" id="KW-0964">Secreted</keyword>
<feature type="non-terminal residue" evidence="10">
    <location>
        <position position="1"/>
    </location>
</feature>
<dbReference type="PROSITE" id="PS51362">
    <property type="entry name" value="TGF_BETA_2"/>
    <property type="match status" value="1"/>
</dbReference>
<dbReference type="InterPro" id="IPR001839">
    <property type="entry name" value="TGF-b_C"/>
</dbReference>
<dbReference type="PANTHER" id="PTHR11848:SF22">
    <property type="entry name" value="BONE MORPHOGENETIC PROTEIN 15"/>
    <property type="match status" value="1"/>
</dbReference>
<evidence type="ECO:0000256" key="2">
    <source>
        <dbReference type="ARBA" id="ARBA00006656"/>
    </source>
</evidence>
<dbReference type="EMBL" id="KK473746">
    <property type="protein sequence ID" value="KFQ58329.1"/>
    <property type="molecule type" value="Genomic_DNA"/>
</dbReference>
<evidence type="ECO:0000256" key="5">
    <source>
        <dbReference type="ARBA" id="ARBA00023030"/>
    </source>
</evidence>
<comment type="similarity">
    <text evidence="2 8">Belongs to the TGF-beta family.</text>
</comment>
<protein>
    <submittedName>
        <fullName evidence="10">Bone morphogenetic protein 15</fullName>
    </submittedName>
</protein>
<dbReference type="SUPFAM" id="SSF57501">
    <property type="entry name" value="Cystine-knot cytokines"/>
    <property type="match status" value="1"/>
</dbReference>
<keyword evidence="5 8" id="KW-0339">Growth factor</keyword>
<dbReference type="PANTHER" id="PTHR11848">
    <property type="entry name" value="TGF-BETA FAMILY"/>
    <property type="match status" value="1"/>
</dbReference>
<dbReference type="CDD" id="cd19402">
    <property type="entry name" value="TGF_beta_GDF9B"/>
    <property type="match status" value="1"/>
</dbReference>
<dbReference type="FunFam" id="2.10.90.10:FF:000012">
    <property type="entry name" value="Growth/differentiation factor 9 (Predicted)"/>
    <property type="match status" value="1"/>
</dbReference>